<accession>A0A8S5QSA7</accession>
<name>A0A8S5QSA7_9CAUD</name>
<organism evidence="1">
    <name type="scientific">Myoviridae sp. ctgXL3</name>
    <dbReference type="NCBI Taxonomy" id="2826681"/>
    <lineage>
        <taxon>Viruses</taxon>
        <taxon>Duplodnaviria</taxon>
        <taxon>Heunggongvirae</taxon>
        <taxon>Uroviricota</taxon>
        <taxon>Caudoviricetes</taxon>
    </lineage>
</organism>
<sequence length="140" mass="15904">MAQDLSIQKAFLDGMKELWDTVFTTVDLVLLDTDNTIINEVYSEVVGDKIYLPPLTLPAKVDLSLHKLSDDTEGKSYNATFRFPTKVFLDNNIDLSVKGLDTLRKAKIEYQGAGYEIQDIKPQTNIQGVYLFYQFLCNEV</sequence>
<protein>
    <submittedName>
        <fullName evidence="1">Uncharacterized protein</fullName>
    </submittedName>
</protein>
<proteinExistence type="predicted"/>
<evidence type="ECO:0000313" key="1">
    <source>
        <dbReference type="EMBL" id="DAE21540.1"/>
    </source>
</evidence>
<reference evidence="1" key="1">
    <citation type="journal article" date="2021" name="Proc. Natl. Acad. Sci. U.S.A.">
        <title>A Catalog of Tens of Thousands of Viruses from Human Metagenomes Reveals Hidden Associations with Chronic Diseases.</title>
        <authorList>
            <person name="Tisza M.J."/>
            <person name="Buck C.B."/>
        </authorList>
    </citation>
    <scope>NUCLEOTIDE SEQUENCE</scope>
    <source>
        <strain evidence="1">CtgXL3</strain>
    </source>
</reference>
<dbReference type="EMBL" id="BK015712">
    <property type="protein sequence ID" value="DAE21540.1"/>
    <property type="molecule type" value="Genomic_DNA"/>
</dbReference>